<evidence type="ECO:0000256" key="1">
    <source>
        <dbReference type="ARBA" id="ARBA00004514"/>
    </source>
</evidence>
<dbReference type="InterPro" id="IPR029062">
    <property type="entry name" value="Class_I_gatase-like"/>
</dbReference>
<dbReference type="CDD" id="cd01741">
    <property type="entry name" value="GATase1_1"/>
    <property type="match status" value="1"/>
</dbReference>
<proteinExistence type="inferred from homology"/>
<accession>B9G3N4</accession>
<dbReference type="AlphaFoldDB" id="B9G3N4"/>
<name>B9G3N4_ORYSJ</name>
<evidence type="ECO:0000256" key="2">
    <source>
        <dbReference type="ARBA" id="ARBA00005179"/>
    </source>
</evidence>
<dbReference type="SUPFAM" id="SSF52317">
    <property type="entry name" value="Class I glutamine amidotransferase-like"/>
    <property type="match status" value="1"/>
</dbReference>
<keyword evidence="5" id="KW-0378">Hydrolase</keyword>
<dbReference type="Proteomes" id="UP000007752">
    <property type="component" value="Chromosome 9"/>
</dbReference>
<comment type="similarity">
    <text evidence="3">Belongs to the peptidase C26 family.</text>
</comment>
<reference evidence="7" key="2">
    <citation type="submission" date="2008-12" db="EMBL/GenBank/DDBJ databases">
        <title>Improved gene annotation of the rice (Oryza sativa) genomes.</title>
        <authorList>
            <person name="Wang J."/>
            <person name="Li R."/>
            <person name="Fan W."/>
            <person name="Huang Q."/>
            <person name="Zhang J."/>
            <person name="Zhou Y."/>
            <person name="Hu Y."/>
            <person name="Zi S."/>
            <person name="Li J."/>
            <person name="Ni P."/>
            <person name="Zheng H."/>
            <person name="Zhang Y."/>
            <person name="Zhao M."/>
            <person name="Hao Q."/>
            <person name="McDermott J."/>
            <person name="Samudrala R."/>
            <person name="Kristiansen K."/>
            <person name="Wong G.K.-S."/>
        </authorList>
    </citation>
    <scope>NUCLEOTIDE SEQUENCE</scope>
</reference>
<keyword evidence="4" id="KW-0963">Cytoplasm</keyword>
<gene>
    <name evidence="7" type="ORF">OsJ_29416</name>
</gene>
<protein>
    <recommendedName>
        <fullName evidence="6">Glutamine amidotransferase domain-containing protein</fullName>
    </recommendedName>
</protein>
<dbReference type="Pfam" id="PF00117">
    <property type="entry name" value="GATase"/>
    <property type="match status" value="1"/>
</dbReference>
<dbReference type="EMBL" id="CM000146">
    <property type="protein sequence ID" value="EEE69731.1"/>
    <property type="molecule type" value="Genomic_DNA"/>
</dbReference>
<dbReference type="PROSITE" id="PS51273">
    <property type="entry name" value="GATASE_TYPE_1"/>
    <property type="match status" value="1"/>
</dbReference>
<feature type="domain" description="Glutamine amidotransferase" evidence="6">
    <location>
        <begin position="76"/>
        <end position="236"/>
    </location>
</feature>
<dbReference type="InterPro" id="IPR044992">
    <property type="entry name" value="ChyE-like"/>
</dbReference>
<sequence>MKVIVAAAEGGVRRRRRYALLLAARDSDYVRKVYGGYLEVFIRAFGDDGDVGDGGGEEWDMFRAVDGELPGADEVDGYDGFVISGSPHDAYADDLWILRLCLLVRDLVAMRKRLLGICFGHQVATSMQAAALSGRAGHVNRDVILVVFLSPRGGWDIGIREVAMAESLPPYRFLDDALQGITAAAAPYAKITEVHQDEVWELPAGAEVLASSSKTGVEMFCAGDRVLGIQGHPEYTADILLNLVDRLSSAGSITMAVAEGVRRQLEDTGPDREFWIKLCKSFLKTEEE</sequence>
<dbReference type="FunFam" id="3.40.50.880:FF:000040">
    <property type="entry name" value="Gamma-glutamyl peptidase 5"/>
    <property type="match status" value="1"/>
</dbReference>
<dbReference type="InterPro" id="IPR017926">
    <property type="entry name" value="GATASE"/>
</dbReference>
<evidence type="ECO:0000256" key="4">
    <source>
        <dbReference type="ARBA" id="ARBA00022490"/>
    </source>
</evidence>
<comment type="subcellular location">
    <subcellularLocation>
        <location evidence="1">Cytoplasm</location>
        <location evidence="1">Cytosol</location>
    </subcellularLocation>
</comment>
<organism evidence="7">
    <name type="scientific">Oryza sativa subsp. japonica</name>
    <name type="common">Rice</name>
    <dbReference type="NCBI Taxonomy" id="39947"/>
    <lineage>
        <taxon>Eukaryota</taxon>
        <taxon>Viridiplantae</taxon>
        <taxon>Streptophyta</taxon>
        <taxon>Embryophyta</taxon>
        <taxon>Tracheophyta</taxon>
        <taxon>Spermatophyta</taxon>
        <taxon>Magnoliopsida</taxon>
        <taxon>Liliopsida</taxon>
        <taxon>Poales</taxon>
        <taxon>Poaceae</taxon>
        <taxon>BOP clade</taxon>
        <taxon>Oryzoideae</taxon>
        <taxon>Oryzeae</taxon>
        <taxon>Oryzinae</taxon>
        <taxon>Oryza</taxon>
        <taxon>Oryza sativa</taxon>
    </lineage>
</organism>
<dbReference type="GO" id="GO:0008233">
    <property type="term" value="F:peptidase activity"/>
    <property type="evidence" value="ECO:0007669"/>
    <property type="project" value="UniProtKB-ARBA"/>
</dbReference>
<evidence type="ECO:0000259" key="6">
    <source>
        <dbReference type="Pfam" id="PF00117"/>
    </source>
</evidence>
<evidence type="ECO:0000313" key="7">
    <source>
        <dbReference type="EMBL" id="EEE69731.1"/>
    </source>
</evidence>
<dbReference type="GO" id="GO:0005829">
    <property type="term" value="C:cytosol"/>
    <property type="evidence" value="ECO:0007669"/>
    <property type="project" value="UniProtKB-SubCell"/>
</dbReference>
<dbReference type="PANTHER" id="PTHR42695">
    <property type="entry name" value="GLUTAMINE AMIDOTRANSFERASE YLR126C-RELATED"/>
    <property type="match status" value="1"/>
</dbReference>
<dbReference type="GO" id="GO:0019760">
    <property type="term" value="P:glucosinolate metabolic process"/>
    <property type="evidence" value="ECO:0007669"/>
    <property type="project" value="UniProtKB-ARBA"/>
</dbReference>
<comment type="pathway">
    <text evidence="2">Secondary metabolite biosynthesis.</text>
</comment>
<dbReference type="Gene3D" id="3.40.50.880">
    <property type="match status" value="1"/>
</dbReference>
<reference evidence="7" key="1">
    <citation type="journal article" date="2005" name="PLoS Biol.">
        <title>The genomes of Oryza sativa: a history of duplications.</title>
        <authorList>
            <person name="Yu J."/>
            <person name="Wang J."/>
            <person name="Lin W."/>
            <person name="Li S."/>
            <person name="Li H."/>
            <person name="Zhou J."/>
            <person name="Ni P."/>
            <person name="Dong W."/>
            <person name="Hu S."/>
            <person name="Zeng C."/>
            <person name="Zhang J."/>
            <person name="Zhang Y."/>
            <person name="Li R."/>
            <person name="Xu Z."/>
            <person name="Li S."/>
            <person name="Li X."/>
            <person name="Zheng H."/>
            <person name="Cong L."/>
            <person name="Lin L."/>
            <person name="Yin J."/>
            <person name="Geng J."/>
            <person name="Li G."/>
            <person name="Shi J."/>
            <person name="Liu J."/>
            <person name="Lv H."/>
            <person name="Li J."/>
            <person name="Wang J."/>
            <person name="Deng Y."/>
            <person name="Ran L."/>
            <person name="Shi X."/>
            <person name="Wang X."/>
            <person name="Wu Q."/>
            <person name="Li C."/>
            <person name="Ren X."/>
            <person name="Wang J."/>
            <person name="Wang X."/>
            <person name="Li D."/>
            <person name="Liu D."/>
            <person name="Zhang X."/>
            <person name="Ji Z."/>
            <person name="Zhao W."/>
            <person name="Sun Y."/>
            <person name="Zhang Z."/>
            <person name="Bao J."/>
            <person name="Han Y."/>
            <person name="Dong L."/>
            <person name="Ji J."/>
            <person name="Chen P."/>
            <person name="Wu S."/>
            <person name="Liu J."/>
            <person name="Xiao Y."/>
            <person name="Bu D."/>
            <person name="Tan J."/>
            <person name="Yang L."/>
            <person name="Ye C."/>
            <person name="Zhang J."/>
            <person name="Xu J."/>
            <person name="Zhou Y."/>
            <person name="Yu Y."/>
            <person name="Zhang B."/>
            <person name="Zhuang S."/>
            <person name="Wei H."/>
            <person name="Liu B."/>
            <person name="Lei M."/>
            <person name="Yu H."/>
            <person name="Li Y."/>
            <person name="Xu H."/>
            <person name="Wei S."/>
            <person name="He X."/>
            <person name="Fang L."/>
            <person name="Zhang Z."/>
            <person name="Zhang Y."/>
            <person name="Huang X."/>
            <person name="Su Z."/>
            <person name="Tong W."/>
            <person name="Li J."/>
            <person name="Tong Z."/>
            <person name="Li S."/>
            <person name="Ye J."/>
            <person name="Wang L."/>
            <person name="Fang L."/>
            <person name="Lei T."/>
            <person name="Chen C."/>
            <person name="Chen H."/>
            <person name="Xu Z."/>
            <person name="Li H."/>
            <person name="Huang H."/>
            <person name="Zhang F."/>
            <person name="Xu H."/>
            <person name="Li N."/>
            <person name="Zhao C."/>
            <person name="Li S."/>
            <person name="Dong L."/>
            <person name="Huang Y."/>
            <person name="Li L."/>
            <person name="Xi Y."/>
            <person name="Qi Q."/>
            <person name="Li W."/>
            <person name="Zhang B."/>
            <person name="Hu W."/>
            <person name="Zhang Y."/>
            <person name="Tian X."/>
            <person name="Jiao Y."/>
            <person name="Liang X."/>
            <person name="Jin J."/>
            <person name="Gao L."/>
            <person name="Zheng W."/>
            <person name="Hao B."/>
            <person name="Liu S."/>
            <person name="Wang W."/>
            <person name="Yuan L."/>
            <person name="Cao M."/>
            <person name="McDermott J."/>
            <person name="Samudrala R."/>
            <person name="Wang J."/>
            <person name="Wong G.K."/>
            <person name="Yang H."/>
        </authorList>
    </citation>
    <scope>NUCLEOTIDE SEQUENCE [LARGE SCALE GENOMIC DNA]</scope>
</reference>
<evidence type="ECO:0000256" key="3">
    <source>
        <dbReference type="ARBA" id="ARBA00011083"/>
    </source>
</evidence>
<dbReference type="MEROPS" id="C26.A05"/>
<dbReference type="PANTHER" id="PTHR42695:SF9">
    <property type="entry name" value="GAMMA-GLUTAMYL PEPTIDASE 2-RELATED"/>
    <property type="match status" value="1"/>
</dbReference>
<evidence type="ECO:0000256" key="5">
    <source>
        <dbReference type="ARBA" id="ARBA00022801"/>
    </source>
</evidence>